<organism evidence="3 4">
    <name type="scientific">Cellvibrio zantedeschiae</name>
    <dbReference type="NCBI Taxonomy" id="1237077"/>
    <lineage>
        <taxon>Bacteria</taxon>
        <taxon>Pseudomonadati</taxon>
        <taxon>Pseudomonadota</taxon>
        <taxon>Gammaproteobacteria</taxon>
        <taxon>Cellvibrionales</taxon>
        <taxon>Cellvibrionaceae</taxon>
        <taxon>Cellvibrio</taxon>
    </lineage>
</organism>
<dbReference type="Proteomes" id="UP000619761">
    <property type="component" value="Unassembled WGS sequence"/>
</dbReference>
<name>A0ABQ3B5V8_9GAMM</name>
<evidence type="ECO:0000313" key="4">
    <source>
        <dbReference type="Proteomes" id="UP000619761"/>
    </source>
</evidence>
<feature type="signal peptide" evidence="1">
    <location>
        <begin position="1"/>
        <end position="21"/>
    </location>
</feature>
<proteinExistence type="predicted"/>
<evidence type="ECO:0000259" key="2">
    <source>
        <dbReference type="Pfam" id="PF07589"/>
    </source>
</evidence>
<keyword evidence="1" id="KW-0732">Signal</keyword>
<keyword evidence="4" id="KW-1185">Reference proteome</keyword>
<comment type="caution">
    <text evidence="3">The sequence shown here is derived from an EMBL/GenBank/DDBJ whole genome shotgun (WGS) entry which is preliminary data.</text>
</comment>
<dbReference type="Pfam" id="PF07589">
    <property type="entry name" value="PEP-CTERM"/>
    <property type="match status" value="1"/>
</dbReference>
<feature type="domain" description="Ice-binding protein C-terminal" evidence="2">
    <location>
        <begin position="170"/>
        <end position="191"/>
    </location>
</feature>
<evidence type="ECO:0000313" key="3">
    <source>
        <dbReference type="EMBL" id="GGY75143.1"/>
    </source>
</evidence>
<dbReference type="InterPro" id="IPR013424">
    <property type="entry name" value="Ice-binding_C"/>
</dbReference>
<feature type="chain" id="PRO_5047325039" description="Ice-binding protein C-terminal domain-containing protein" evidence="1">
    <location>
        <begin position="22"/>
        <end position="197"/>
    </location>
</feature>
<gene>
    <name evidence="3" type="ORF">GCM10011613_20810</name>
</gene>
<sequence>MQFLKIVLVFLFFTFASSANALLLSDVREFNAPLVSGRTAGFNFNLANQGYNHLTDTITNIKLSFNFREIVQTEEDLEHWEDMSTWEFIIFYSWIFDGRAVYADIDTGPLTFESSWIKTYTCQYSDYVDGEEICRQNLDLSGEMSTWFVAYTDNLWLADARLDVEIDRVAVPEPSTFILCCLGLFGLALKRYSGKLS</sequence>
<evidence type="ECO:0000256" key="1">
    <source>
        <dbReference type="SAM" id="SignalP"/>
    </source>
</evidence>
<dbReference type="RefSeq" id="WP_189418092.1">
    <property type="nucleotide sequence ID" value="NZ_BMYZ01000001.1"/>
</dbReference>
<reference evidence="4" key="1">
    <citation type="journal article" date="2019" name="Int. J. Syst. Evol. Microbiol.">
        <title>The Global Catalogue of Microorganisms (GCM) 10K type strain sequencing project: providing services to taxonomists for standard genome sequencing and annotation.</title>
        <authorList>
            <consortium name="The Broad Institute Genomics Platform"/>
            <consortium name="The Broad Institute Genome Sequencing Center for Infectious Disease"/>
            <person name="Wu L."/>
            <person name="Ma J."/>
        </authorList>
    </citation>
    <scope>NUCLEOTIDE SEQUENCE [LARGE SCALE GENOMIC DNA]</scope>
    <source>
        <strain evidence="4">KCTC 32239</strain>
    </source>
</reference>
<accession>A0ABQ3B5V8</accession>
<dbReference type="EMBL" id="BMYZ01000001">
    <property type="protein sequence ID" value="GGY75143.1"/>
    <property type="molecule type" value="Genomic_DNA"/>
</dbReference>
<protein>
    <recommendedName>
        <fullName evidence="2">Ice-binding protein C-terminal domain-containing protein</fullName>
    </recommendedName>
</protein>